<evidence type="ECO:0000256" key="1">
    <source>
        <dbReference type="SAM" id="MobiDB-lite"/>
    </source>
</evidence>
<dbReference type="Gene3D" id="3.30.70.1070">
    <property type="entry name" value="Sporulation related repeat"/>
    <property type="match status" value="1"/>
</dbReference>
<proteinExistence type="predicted"/>
<dbReference type="SUPFAM" id="SSF110997">
    <property type="entry name" value="Sporulation related repeat"/>
    <property type="match status" value="1"/>
</dbReference>
<dbReference type="EMBL" id="VBOX01000088">
    <property type="protein sequence ID" value="TMQ61928.1"/>
    <property type="molecule type" value="Genomic_DNA"/>
</dbReference>
<feature type="signal peptide" evidence="2">
    <location>
        <begin position="1"/>
        <end position="29"/>
    </location>
</feature>
<feature type="domain" description="SPOR" evidence="3">
    <location>
        <begin position="136"/>
        <end position="212"/>
    </location>
</feature>
<dbReference type="AlphaFoldDB" id="A0A538TE84"/>
<feature type="compositionally biased region" description="Low complexity" evidence="1">
    <location>
        <begin position="46"/>
        <end position="73"/>
    </location>
</feature>
<evidence type="ECO:0000313" key="5">
    <source>
        <dbReference type="Proteomes" id="UP000317366"/>
    </source>
</evidence>
<dbReference type="Pfam" id="PF05036">
    <property type="entry name" value="SPOR"/>
    <property type="match status" value="1"/>
</dbReference>
<evidence type="ECO:0000256" key="2">
    <source>
        <dbReference type="SAM" id="SignalP"/>
    </source>
</evidence>
<keyword evidence="2" id="KW-0732">Signal</keyword>
<evidence type="ECO:0000259" key="3">
    <source>
        <dbReference type="PROSITE" id="PS51724"/>
    </source>
</evidence>
<feature type="chain" id="PRO_5022079749" evidence="2">
    <location>
        <begin position="30"/>
        <end position="221"/>
    </location>
</feature>
<comment type="caution">
    <text evidence="4">The sequence shown here is derived from an EMBL/GenBank/DDBJ whole genome shotgun (WGS) entry which is preliminary data.</text>
</comment>
<protein>
    <submittedName>
        <fullName evidence="4">SPOR domain-containing protein</fullName>
    </submittedName>
</protein>
<sequence>MSTSRVPCRRGHRCLAVFRLSGWALVLAAAAGCARLAVRPPEPPAARRTVAPAGAGTPAASTGTTVVAGGPTATPTPPPTPNRDPGEEITPEELAAISEPIPGSQSVPGRAGAGKPAGGAQGSSQAQSTRPESLGPRPTSLWRVQIFVTQDRDLANRKAREAAERLQVKAHVEFESPNYKVRLGDYRSEGEAQPLRDRAVFTGYPGAFRVRCDAGTSYELD</sequence>
<dbReference type="InterPro" id="IPR036680">
    <property type="entry name" value="SPOR-like_sf"/>
</dbReference>
<dbReference type="InterPro" id="IPR007730">
    <property type="entry name" value="SPOR-like_dom"/>
</dbReference>
<evidence type="ECO:0000313" key="4">
    <source>
        <dbReference type="EMBL" id="TMQ61928.1"/>
    </source>
</evidence>
<feature type="region of interest" description="Disordered" evidence="1">
    <location>
        <begin position="40"/>
        <end position="138"/>
    </location>
</feature>
<feature type="compositionally biased region" description="Gly residues" evidence="1">
    <location>
        <begin position="111"/>
        <end position="121"/>
    </location>
</feature>
<organism evidence="4 5">
    <name type="scientific">Eiseniibacteriota bacterium</name>
    <dbReference type="NCBI Taxonomy" id="2212470"/>
    <lineage>
        <taxon>Bacteria</taxon>
        <taxon>Candidatus Eiseniibacteriota</taxon>
    </lineage>
</organism>
<dbReference type="Proteomes" id="UP000317366">
    <property type="component" value="Unassembled WGS sequence"/>
</dbReference>
<name>A0A538TE84_UNCEI</name>
<gene>
    <name evidence="4" type="ORF">E6K77_09090</name>
</gene>
<accession>A0A538TE84</accession>
<reference evidence="4 5" key="1">
    <citation type="journal article" date="2019" name="Nat. Microbiol.">
        <title>Mediterranean grassland soil C-N compound turnover is dependent on rainfall and depth, and is mediated by genomically divergent microorganisms.</title>
        <authorList>
            <person name="Diamond S."/>
            <person name="Andeer P.F."/>
            <person name="Li Z."/>
            <person name="Crits-Christoph A."/>
            <person name="Burstein D."/>
            <person name="Anantharaman K."/>
            <person name="Lane K.R."/>
            <person name="Thomas B.C."/>
            <person name="Pan C."/>
            <person name="Northen T.R."/>
            <person name="Banfield J.F."/>
        </authorList>
    </citation>
    <scope>NUCLEOTIDE SEQUENCE [LARGE SCALE GENOMIC DNA]</scope>
    <source>
        <strain evidence="4">WS_7</strain>
    </source>
</reference>
<dbReference type="PROSITE" id="PS51724">
    <property type="entry name" value="SPOR"/>
    <property type="match status" value="1"/>
</dbReference>
<dbReference type="PROSITE" id="PS51257">
    <property type="entry name" value="PROKAR_LIPOPROTEIN"/>
    <property type="match status" value="1"/>
</dbReference>
<dbReference type="GO" id="GO:0042834">
    <property type="term" value="F:peptidoglycan binding"/>
    <property type="evidence" value="ECO:0007669"/>
    <property type="project" value="InterPro"/>
</dbReference>